<proteinExistence type="predicted"/>
<name>A0A502GY34_9BACT</name>
<gene>
    <name evidence="1" type="ORF">EAH73_05570</name>
</gene>
<protein>
    <submittedName>
        <fullName evidence="1">Uncharacterized protein</fullName>
    </submittedName>
</protein>
<evidence type="ECO:0000313" key="1">
    <source>
        <dbReference type="EMBL" id="TPG67199.1"/>
    </source>
</evidence>
<dbReference type="EMBL" id="RCYZ01000002">
    <property type="protein sequence ID" value="TPG67199.1"/>
    <property type="molecule type" value="Genomic_DNA"/>
</dbReference>
<dbReference type="Proteomes" id="UP000317646">
    <property type="component" value="Unassembled WGS sequence"/>
</dbReference>
<dbReference type="AlphaFoldDB" id="A0A502GY34"/>
<organism evidence="1 2">
    <name type="scientific">Hymenobacter nivis</name>
    <dbReference type="NCBI Taxonomy" id="1850093"/>
    <lineage>
        <taxon>Bacteria</taxon>
        <taxon>Pseudomonadati</taxon>
        <taxon>Bacteroidota</taxon>
        <taxon>Cytophagia</taxon>
        <taxon>Cytophagales</taxon>
        <taxon>Hymenobacteraceae</taxon>
        <taxon>Hymenobacter</taxon>
    </lineage>
</organism>
<reference evidence="1 2" key="1">
    <citation type="journal article" date="2019" name="Environ. Microbiol.">
        <title>Species interactions and distinct microbial communities in high Arctic permafrost affected cryosols are associated with the CH4 and CO2 gas fluxes.</title>
        <authorList>
            <person name="Altshuler I."/>
            <person name="Hamel J."/>
            <person name="Turney S."/>
            <person name="Magnuson E."/>
            <person name="Levesque R."/>
            <person name="Greer C."/>
            <person name="Whyte L.G."/>
        </authorList>
    </citation>
    <scope>NUCLEOTIDE SEQUENCE [LARGE SCALE GENOMIC DNA]</scope>
    <source>
        <strain evidence="1 2">S9.2P</strain>
    </source>
</reference>
<sequence>MRELNEQEFVYFTKGDNVANLNKVMTYVEENELTNHLKIVLLLREGQQVPAGLLTDLGVLDRAYPNIHLDFVARPGRFGPDLSTELSEEWGIPKNFMFIGSPGDKFRYQVSELGGVRLIV</sequence>
<accession>A0A502GY34</accession>
<evidence type="ECO:0000313" key="2">
    <source>
        <dbReference type="Proteomes" id="UP000317646"/>
    </source>
</evidence>
<comment type="caution">
    <text evidence="1">The sequence shown here is derived from an EMBL/GenBank/DDBJ whole genome shotgun (WGS) entry which is preliminary data.</text>
</comment>
<keyword evidence="2" id="KW-1185">Reference proteome</keyword>